<evidence type="ECO:0000256" key="4">
    <source>
        <dbReference type="ARBA" id="ARBA00023002"/>
    </source>
</evidence>
<evidence type="ECO:0000256" key="2">
    <source>
        <dbReference type="ARBA" id="ARBA00022448"/>
    </source>
</evidence>
<evidence type="ECO:0000256" key="5">
    <source>
        <dbReference type="ARBA" id="ARBA00023010"/>
    </source>
</evidence>
<evidence type="ECO:0000256" key="6">
    <source>
        <dbReference type="ARBA" id="ARBA00023128"/>
    </source>
</evidence>
<evidence type="ECO:0000313" key="12">
    <source>
        <dbReference type="Proteomes" id="UP000466442"/>
    </source>
</evidence>
<evidence type="ECO:0000259" key="10">
    <source>
        <dbReference type="Pfam" id="PF06747"/>
    </source>
</evidence>
<evidence type="ECO:0000256" key="7">
    <source>
        <dbReference type="ARBA" id="ARBA00023157"/>
    </source>
</evidence>
<dbReference type="OrthoDB" id="7481291at2759"/>
<sequence length="211" mass="23205">MTGGPFLLFSDEAHRSNHKVVLGRFRRLLRRGEFFSSLNFRESQPVSPLLAVAEYFPGDELLKWGARKADEGAADSGQNPVGKAHPDGAEDEGNEDEERPGLIKADGSINWDCPCLGGMAHGPCGDEFRAAFSCFHYSTAEQKGSDCLEPFMAMQTCFQKYPEIFGPKEGEDDEFDENSIPESERKDVEDSKSGSGKGQLSDSQKTSVQIK</sequence>
<feature type="domain" description="CHCH" evidence="10">
    <location>
        <begin position="124"/>
        <end position="160"/>
    </location>
</feature>
<keyword evidence="2" id="KW-0813">Transport</keyword>
<comment type="subcellular location">
    <subcellularLocation>
        <location evidence="1">Mitochondrion</location>
    </subcellularLocation>
</comment>
<dbReference type="InterPro" id="IPR010625">
    <property type="entry name" value="CHCH"/>
</dbReference>
<feature type="compositionally biased region" description="Polar residues" evidence="9">
    <location>
        <begin position="198"/>
        <end position="211"/>
    </location>
</feature>
<keyword evidence="6" id="KW-0496">Mitochondrion</keyword>
<keyword evidence="3" id="KW-0653">Protein transport</keyword>
<keyword evidence="4" id="KW-0560">Oxidoreductase</keyword>
<feature type="region of interest" description="Disordered" evidence="9">
    <location>
        <begin position="164"/>
        <end position="211"/>
    </location>
</feature>
<name>A0A8S9XLT4_APOLU</name>
<dbReference type="InterPro" id="IPR039289">
    <property type="entry name" value="CHCHD4"/>
</dbReference>
<dbReference type="GO" id="GO:0015035">
    <property type="term" value="F:protein-disulfide reductase activity"/>
    <property type="evidence" value="ECO:0007669"/>
    <property type="project" value="InterPro"/>
</dbReference>
<dbReference type="Proteomes" id="UP000466442">
    <property type="component" value="Unassembled WGS sequence"/>
</dbReference>
<evidence type="ECO:0000256" key="3">
    <source>
        <dbReference type="ARBA" id="ARBA00022927"/>
    </source>
</evidence>
<dbReference type="PANTHER" id="PTHR21622:SF0">
    <property type="entry name" value="COILED-COIL-HELIX-COILED-COIL-HELIX DOMAIN CONTAINING 4"/>
    <property type="match status" value="1"/>
</dbReference>
<dbReference type="AlphaFoldDB" id="A0A8S9XLT4"/>
<protein>
    <recommendedName>
        <fullName evidence="10">CHCH domain-containing protein</fullName>
    </recommendedName>
</protein>
<evidence type="ECO:0000256" key="9">
    <source>
        <dbReference type="SAM" id="MobiDB-lite"/>
    </source>
</evidence>
<feature type="compositionally biased region" description="Acidic residues" evidence="9">
    <location>
        <begin position="89"/>
        <end position="98"/>
    </location>
</feature>
<keyword evidence="7" id="KW-1015">Disulfide bond</keyword>
<dbReference type="PROSITE" id="PS51808">
    <property type="entry name" value="CHCH"/>
    <property type="match status" value="1"/>
</dbReference>
<evidence type="ECO:0000313" key="11">
    <source>
        <dbReference type="EMBL" id="KAF6209927.1"/>
    </source>
</evidence>
<evidence type="ECO:0000256" key="1">
    <source>
        <dbReference type="ARBA" id="ARBA00004173"/>
    </source>
</evidence>
<dbReference type="EMBL" id="WIXP02000006">
    <property type="protein sequence ID" value="KAF6209927.1"/>
    <property type="molecule type" value="Genomic_DNA"/>
</dbReference>
<comment type="caution">
    <text evidence="11">The sequence shown here is derived from an EMBL/GenBank/DDBJ whole genome shotgun (WGS) entry which is preliminary data.</text>
</comment>
<dbReference type="Pfam" id="PF06747">
    <property type="entry name" value="CHCH"/>
    <property type="match status" value="1"/>
</dbReference>
<gene>
    <name evidence="11" type="ORF">GE061_015681</name>
</gene>
<dbReference type="PANTHER" id="PTHR21622">
    <property type="entry name" value="COILED-COIL-HELIX-COILED-COIL-HELIX DOMAIN CONTAINING 4"/>
    <property type="match status" value="1"/>
</dbReference>
<keyword evidence="12" id="KW-1185">Reference proteome</keyword>
<feature type="compositionally biased region" description="Acidic residues" evidence="9">
    <location>
        <begin position="170"/>
        <end position="179"/>
    </location>
</feature>
<feature type="region of interest" description="Disordered" evidence="9">
    <location>
        <begin position="69"/>
        <end position="102"/>
    </location>
</feature>
<feature type="compositionally biased region" description="Basic and acidic residues" evidence="9">
    <location>
        <begin position="182"/>
        <end position="192"/>
    </location>
</feature>
<evidence type="ECO:0000256" key="8">
    <source>
        <dbReference type="ARBA" id="ARBA00023284"/>
    </source>
</evidence>
<accession>A0A8S9XLT4</accession>
<reference evidence="11" key="1">
    <citation type="journal article" date="2021" name="Mol. Ecol. Resour.">
        <title>Apolygus lucorum genome provides insights into omnivorousness and mesophyll feeding.</title>
        <authorList>
            <person name="Liu Y."/>
            <person name="Liu H."/>
            <person name="Wang H."/>
            <person name="Huang T."/>
            <person name="Liu B."/>
            <person name="Yang B."/>
            <person name="Yin L."/>
            <person name="Li B."/>
            <person name="Zhang Y."/>
            <person name="Zhang S."/>
            <person name="Jiang F."/>
            <person name="Zhang X."/>
            <person name="Ren Y."/>
            <person name="Wang B."/>
            <person name="Wang S."/>
            <person name="Lu Y."/>
            <person name="Wu K."/>
            <person name="Fan W."/>
            <person name="Wang G."/>
        </authorList>
    </citation>
    <scope>NUCLEOTIDE SEQUENCE</scope>
    <source>
        <strain evidence="11">12Hb</strain>
    </source>
</reference>
<dbReference type="Gene3D" id="1.10.287.2900">
    <property type="match status" value="1"/>
</dbReference>
<keyword evidence="5" id="KW-0811">Translocation</keyword>
<organism evidence="11 12">
    <name type="scientific">Apolygus lucorum</name>
    <name type="common">Small green plant bug</name>
    <name type="synonym">Lygocoris lucorum</name>
    <dbReference type="NCBI Taxonomy" id="248454"/>
    <lineage>
        <taxon>Eukaryota</taxon>
        <taxon>Metazoa</taxon>
        <taxon>Ecdysozoa</taxon>
        <taxon>Arthropoda</taxon>
        <taxon>Hexapoda</taxon>
        <taxon>Insecta</taxon>
        <taxon>Pterygota</taxon>
        <taxon>Neoptera</taxon>
        <taxon>Paraneoptera</taxon>
        <taxon>Hemiptera</taxon>
        <taxon>Heteroptera</taxon>
        <taxon>Panheteroptera</taxon>
        <taxon>Cimicomorpha</taxon>
        <taxon>Miridae</taxon>
        <taxon>Mirini</taxon>
        <taxon>Apolygus</taxon>
    </lineage>
</organism>
<dbReference type="GO" id="GO:0045041">
    <property type="term" value="P:protein import into mitochondrial intermembrane space"/>
    <property type="evidence" value="ECO:0007669"/>
    <property type="project" value="InterPro"/>
</dbReference>
<keyword evidence="8" id="KW-0676">Redox-active center</keyword>
<proteinExistence type="predicted"/>
<dbReference type="GO" id="GO:0005758">
    <property type="term" value="C:mitochondrial intermembrane space"/>
    <property type="evidence" value="ECO:0007669"/>
    <property type="project" value="TreeGrafter"/>
</dbReference>